<comment type="caution">
    <text evidence="2">The sequence shown here is derived from an EMBL/GenBank/DDBJ whole genome shotgun (WGS) entry which is preliminary data.</text>
</comment>
<proteinExistence type="predicted"/>
<keyword evidence="1" id="KW-0732">Signal</keyword>
<keyword evidence="3" id="KW-1185">Reference proteome</keyword>
<evidence type="ECO:0000256" key="1">
    <source>
        <dbReference type="SAM" id="SignalP"/>
    </source>
</evidence>
<evidence type="ECO:0000313" key="2">
    <source>
        <dbReference type="EMBL" id="TKB99197.1"/>
    </source>
</evidence>
<dbReference type="AlphaFoldDB" id="A0A4U1C2E1"/>
<dbReference type="Proteomes" id="UP000308181">
    <property type="component" value="Unassembled WGS sequence"/>
</dbReference>
<reference evidence="2 3" key="1">
    <citation type="submission" date="2019-04" db="EMBL/GenBank/DDBJ databases">
        <title>Pedobacter sp. AR-3-17 sp. nov., isolated from Arctic soil.</title>
        <authorList>
            <person name="Dahal R.H."/>
            <person name="Kim D.-U."/>
        </authorList>
    </citation>
    <scope>NUCLEOTIDE SEQUENCE [LARGE SCALE GENOMIC DNA]</scope>
    <source>
        <strain evidence="2 3">AR-3-17</strain>
    </source>
</reference>
<dbReference type="RefSeq" id="WP_136826009.1">
    <property type="nucleotide sequence ID" value="NZ_SWBP01000002.1"/>
</dbReference>
<organism evidence="2 3">
    <name type="scientific">Pedobacter cryophilus</name>
    <dbReference type="NCBI Taxonomy" id="2571271"/>
    <lineage>
        <taxon>Bacteria</taxon>
        <taxon>Pseudomonadati</taxon>
        <taxon>Bacteroidota</taxon>
        <taxon>Sphingobacteriia</taxon>
        <taxon>Sphingobacteriales</taxon>
        <taxon>Sphingobacteriaceae</taxon>
        <taxon>Pedobacter</taxon>
    </lineage>
</organism>
<gene>
    <name evidence="2" type="ORF">FA046_08820</name>
</gene>
<dbReference type="EMBL" id="SWBP01000002">
    <property type="protein sequence ID" value="TKB99197.1"/>
    <property type="molecule type" value="Genomic_DNA"/>
</dbReference>
<feature type="signal peptide" evidence="1">
    <location>
        <begin position="1"/>
        <end position="20"/>
    </location>
</feature>
<evidence type="ECO:0008006" key="4">
    <source>
        <dbReference type="Google" id="ProtNLM"/>
    </source>
</evidence>
<sequence length="304" mass="32760">MKRNFTITGVLLLLFTTVNAQKNYWTDAGVWEGKENYWNYSLLKKTGDAGDKFESKETAVTSISSTSTPGFLPYPSSGFAMVSSAAAAGGAFKIERKEDNATLILDASVAGGANKFTVYDIAKASAVSSMFFSMSFNENNPTNGSIVMALGSVRGNNIFKNAVTLTGADASGIFAGLRWEFSTNNSVFLSYRTLVDGSYGYKGINNSSFTKTGQHQVELYSNNATIEKKYIRGGQTYSIQPSTFNIWVNGKLLSNNTGSAFSSSGELAPESLINSFLFQGYHSKAPFPNALSVTLSNLQVNSIK</sequence>
<protein>
    <recommendedName>
        <fullName evidence="4">3-keto-disaccharide hydrolase domain-containing protein</fullName>
    </recommendedName>
</protein>
<dbReference type="OrthoDB" id="747544at2"/>
<name>A0A4U1C2E1_9SPHI</name>
<feature type="chain" id="PRO_5020960682" description="3-keto-disaccharide hydrolase domain-containing protein" evidence="1">
    <location>
        <begin position="21"/>
        <end position="304"/>
    </location>
</feature>
<accession>A0A4U1C2E1</accession>
<evidence type="ECO:0000313" key="3">
    <source>
        <dbReference type="Proteomes" id="UP000308181"/>
    </source>
</evidence>